<proteinExistence type="predicted"/>
<dbReference type="AlphaFoldDB" id="A0A0F3NE32"/>
<comment type="caution">
    <text evidence="1">The sequence shown here is derived from an EMBL/GenBank/DDBJ whole genome shotgun (WGS) entry which is preliminary data.</text>
</comment>
<evidence type="ECO:0000313" key="2">
    <source>
        <dbReference type="Proteomes" id="UP000033385"/>
    </source>
</evidence>
<dbReference type="EMBL" id="LANW01000001">
    <property type="protein sequence ID" value="KJV66333.1"/>
    <property type="molecule type" value="Genomic_DNA"/>
</dbReference>
<gene>
    <name evidence="1" type="ORF">APHNP_0221</name>
</gene>
<sequence>MQFTKFIKLVFETVSPGSTYVNNWHIRVMADRLQAAHEGKIKRLIVNVPPRMMKSICVSVAWPAWILGLNPCARIIVASYSQLLSEKLSLDTKCVLQSSWYRAIFPEVEISKLQNSRRKFITTKLGYRMATSVGGTVTGEGEMF</sequence>
<protein>
    <recommendedName>
        <fullName evidence="3">Terminase-like family protein</fullName>
    </recommendedName>
</protein>
<name>A0A0F3NE32_ANAPH</name>
<dbReference type="PATRIC" id="fig|1359153.3.peg.230"/>
<organism evidence="1 2">
    <name type="scientific">Anaplasma phagocytophilum str. ApNP</name>
    <dbReference type="NCBI Taxonomy" id="1359153"/>
    <lineage>
        <taxon>Bacteria</taxon>
        <taxon>Pseudomonadati</taxon>
        <taxon>Pseudomonadota</taxon>
        <taxon>Alphaproteobacteria</taxon>
        <taxon>Rickettsiales</taxon>
        <taxon>Anaplasmataceae</taxon>
        <taxon>Anaplasma</taxon>
        <taxon>phagocytophilum group</taxon>
    </lineage>
</organism>
<dbReference type="Proteomes" id="UP000033385">
    <property type="component" value="Unassembled WGS sequence"/>
</dbReference>
<accession>A0A0F3NE32</accession>
<reference evidence="1 2" key="1">
    <citation type="submission" date="2015-01" db="EMBL/GenBank/DDBJ databases">
        <title>Genome Sequencing of Rickettsiales.</title>
        <authorList>
            <person name="Daugherty S.C."/>
            <person name="Su Q."/>
            <person name="Abolude K."/>
            <person name="Beier-Sexton M."/>
            <person name="Carlyon J.A."/>
            <person name="Carter R."/>
            <person name="Day N.P."/>
            <person name="Dumler S.J."/>
            <person name="Dyachenko V."/>
            <person name="Godinez A."/>
            <person name="Kurtti T.J."/>
            <person name="Lichay M."/>
            <person name="Mullins K.E."/>
            <person name="Ott S."/>
            <person name="Pappas-Brown V."/>
            <person name="Paris D.H."/>
            <person name="Patel P."/>
            <person name="Richards A.L."/>
            <person name="Sadzewicz L."/>
            <person name="Sears K."/>
            <person name="Seidman D."/>
            <person name="Sengamalay N."/>
            <person name="Stenos J."/>
            <person name="Tallon L.J."/>
            <person name="Vincent G."/>
            <person name="Fraser C.M."/>
            <person name="Munderloh U."/>
            <person name="Dunning-Hotopp J.C."/>
        </authorList>
    </citation>
    <scope>NUCLEOTIDE SEQUENCE [LARGE SCALE GENOMIC DNA]</scope>
    <source>
        <strain evidence="1 2">ApNP</strain>
    </source>
</reference>
<evidence type="ECO:0000313" key="1">
    <source>
        <dbReference type="EMBL" id="KJV66333.1"/>
    </source>
</evidence>
<evidence type="ECO:0008006" key="3">
    <source>
        <dbReference type="Google" id="ProtNLM"/>
    </source>
</evidence>